<name>A0A0E0HC11_ORYNI</name>
<dbReference type="EnsemblPlants" id="ONIVA05G10540.1">
    <property type="protein sequence ID" value="ONIVA05G10540.1"/>
    <property type="gene ID" value="ONIVA05G10540"/>
</dbReference>
<dbReference type="OMA" id="ECMCKEV"/>
<dbReference type="HOGENOM" id="CLU_181808_0_0_1"/>
<keyword evidence="2" id="KW-1185">Reference proteome</keyword>
<dbReference type="AlphaFoldDB" id="A0A0E0HC11"/>
<sequence length="120" mass="13306">MDPDGYAEAAGNLEEKDWGECMCKEVGGMVYNGGTRESSDHVALPRPGKCPTARMDQYPTRAVTSSKWDLRTALVSSALQTVDIVWVKLDSLCRGELNHSNVPYSRFWSCVIRVIPTPEV</sequence>
<accession>A0A0E0HC11</accession>
<evidence type="ECO:0000313" key="1">
    <source>
        <dbReference type="EnsemblPlants" id="ONIVA05G10540.1"/>
    </source>
</evidence>
<reference evidence="1" key="1">
    <citation type="submission" date="2015-04" db="UniProtKB">
        <authorList>
            <consortium name="EnsemblPlants"/>
        </authorList>
    </citation>
    <scope>IDENTIFICATION</scope>
    <source>
        <strain evidence="1">SL10</strain>
    </source>
</reference>
<organism evidence="1">
    <name type="scientific">Oryza nivara</name>
    <name type="common">Indian wild rice</name>
    <name type="synonym">Oryza sativa f. spontanea</name>
    <dbReference type="NCBI Taxonomy" id="4536"/>
    <lineage>
        <taxon>Eukaryota</taxon>
        <taxon>Viridiplantae</taxon>
        <taxon>Streptophyta</taxon>
        <taxon>Embryophyta</taxon>
        <taxon>Tracheophyta</taxon>
        <taxon>Spermatophyta</taxon>
        <taxon>Magnoliopsida</taxon>
        <taxon>Liliopsida</taxon>
        <taxon>Poales</taxon>
        <taxon>Poaceae</taxon>
        <taxon>BOP clade</taxon>
        <taxon>Oryzoideae</taxon>
        <taxon>Oryzeae</taxon>
        <taxon>Oryzinae</taxon>
        <taxon>Oryza</taxon>
    </lineage>
</organism>
<dbReference type="Gramene" id="ONIVA05G10540.1">
    <property type="protein sequence ID" value="ONIVA05G10540.1"/>
    <property type="gene ID" value="ONIVA05G10540"/>
</dbReference>
<proteinExistence type="predicted"/>
<dbReference type="Proteomes" id="UP000006591">
    <property type="component" value="Chromosome 5"/>
</dbReference>
<protein>
    <submittedName>
        <fullName evidence="1">Uncharacterized protein</fullName>
    </submittedName>
</protein>
<reference evidence="1" key="2">
    <citation type="submission" date="2018-04" db="EMBL/GenBank/DDBJ databases">
        <title>OnivRS2 (Oryza nivara Reference Sequence Version 2).</title>
        <authorList>
            <person name="Zhang J."/>
            <person name="Kudrna D."/>
            <person name="Lee S."/>
            <person name="Talag J."/>
            <person name="Rajasekar S."/>
            <person name="Welchert J."/>
            <person name="Hsing Y.-I."/>
            <person name="Wing R.A."/>
        </authorList>
    </citation>
    <scope>NUCLEOTIDE SEQUENCE [LARGE SCALE GENOMIC DNA]</scope>
    <source>
        <strain evidence="1">SL10</strain>
    </source>
</reference>
<evidence type="ECO:0000313" key="2">
    <source>
        <dbReference type="Proteomes" id="UP000006591"/>
    </source>
</evidence>